<evidence type="ECO:0000313" key="2">
    <source>
        <dbReference type="Proteomes" id="UP000578077"/>
    </source>
</evidence>
<reference evidence="1 2" key="1">
    <citation type="submission" date="2020-08" db="EMBL/GenBank/DDBJ databases">
        <title>Sequencing the genomes of 1000 actinobacteria strains.</title>
        <authorList>
            <person name="Klenk H.-P."/>
        </authorList>
    </citation>
    <scope>NUCLEOTIDE SEQUENCE [LARGE SCALE GENOMIC DNA]</scope>
    <source>
        <strain evidence="1 2">DSM 44593</strain>
    </source>
</reference>
<dbReference type="AlphaFoldDB" id="A0A841E663"/>
<comment type="caution">
    <text evidence="1">The sequence shown here is derived from an EMBL/GenBank/DDBJ whole genome shotgun (WGS) entry which is preliminary data.</text>
</comment>
<dbReference type="EMBL" id="JACHLY010000001">
    <property type="protein sequence ID" value="MBB5996668.1"/>
    <property type="molecule type" value="Genomic_DNA"/>
</dbReference>
<dbReference type="Proteomes" id="UP000578077">
    <property type="component" value="Unassembled WGS sequence"/>
</dbReference>
<organism evidence="1 2">
    <name type="scientific">Streptomonospora salina</name>
    <dbReference type="NCBI Taxonomy" id="104205"/>
    <lineage>
        <taxon>Bacteria</taxon>
        <taxon>Bacillati</taxon>
        <taxon>Actinomycetota</taxon>
        <taxon>Actinomycetes</taxon>
        <taxon>Streptosporangiales</taxon>
        <taxon>Nocardiopsidaceae</taxon>
        <taxon>Streptomonospora</taxon>
    </lineage>
</organism>
<sequence>MYLLARRAERIGLGALGFTGPGLHTPHDGPSWPLPER</sequence>
<proteinExistence type="predicted"/>
<evidence type="ECO:0000313" key="1">
    <source>
        <dbReference type="EMBL" id="MBB5996668.1"/>
    </source>
</evidence>
<gene>
    <name evidence="1" type="ORF">HNR25_000419</name>
</gene>
<protein>
    <submittedName>
        <fullName evidence="1">Uncharacterized protein</fullName>
    </submittedName>
</protein>
<keyword evidence="2" id="KW-1185">Reference proteome</keyword>
<accession>A0A841E663</accession>
<name>A0A841E663_9ACTN</name>